<dbReference type="InterPro" id="IPR004827">
    <property type="entry name" value="bZIP"/>
</dbReference>
<dbReference type="Proteomes" id="UP000193560">
    <property type="component" value="Unassembled WGS sequence"/>
</dbReference>
<dbReference type="InterPro" id="IPR021833">
    <property type="entry name" value="DUF3425"/>
</dbReference>
<dbReference type="Pfam" id="PF11905">
    <property type="entry name" value="DUF3425"/>
    <property type="match status" value="1"/>
</dbReference>
<evidence type="ECO:0000313" key="4">
    <source>
        <dbReference type="Proteomes" id="UP000193560"/>
    </source>
</evidence>
<reference evidence="3 4" key="1">
    <citation type="submission" date="2016-07" db="EMBL/GenBank/DDBJ databases">
        <title>Pervasive Adenine N6-methylation of Active Genes in Fungi.</title>
        <authorList>
            <consortium name="DOE Joint Genome Institute"/>
            <person name="Mondo S.J."/>
            <person name="Dannebaum R.O."/>
            <person name="Kuo R.C."/>
            <person name="Labutti K."/>
            <person name="Haridas S."/>
            <person name="Kuo A."/>
            <person name="Salamov A."/>
            <person name="Ahrendt S.R."/>
            <person name="Lipzen A."/>
            <person name="Sullivan W."/>
            <person name="Andreopoulos W.B."/>
            <person name="Clum A."/>
            <person name="Lindquist E."/>
            <person name="Daum C."/>
            <person name="Ramamoorthy G.K."/>
            <person name="Gryganskyi A."/>
            <person name="Culley D."/>
            <person name="Magnuson J.K."/>
            <person name="James T.Y."/>
            <person name="O'Malley M.A."/>
            <person name="Stajich J.E."/>
            <person name="Spatafora J.W."/>
            <person name="Visel A."/>
            <person name="Grigoriev I.V."/>
        </authorList>
    </citation>
    <scope>NUCLEOTIDE SEQUENCE [LARGE SCALE GENOMIC DNA]</scope>
    <source>
        <strain evidence="3 4">NRRL 1336</strain>
    </source>
</reference>
<dbReference type="PROSITE" id="PS00036">
    <property type="entry name" value="BZIP_BASIC"/>
    <property type="match status" value="1"/>
</dbReference>
<dbReference type="SUPFAM" id="SSF57959">
    <property type="entry name" value="Leucine zipper domain"/>
    <property type="match status" value="1"/>
</dbReference>
<comment type="caution">
    <text evidence="3">The sequence shown here is derived from an EMBL/GenBank/DDBJ whole genome shotgun (WGS) entry which is preliminary data.</text>
</comment>
<protein>
    <recommendedName>
        <fullName evidence="2">BZIP domain-containing protein</fullName>
    </recommendedName>
</protein>
<evidence type="ECO:0000259" key="2">
    <source>
        <dbReference type="PROSITE" id="PS50217"/>
    </source>
</evidence>
<feature type="compositionally biased region" description="Polar residues" evidence="1">
    <location>
        <begin position="490"/>
        <end position="503"/>
    </location>
</feature>
<dbReference type="PANTHER" id="PTHR38116">
    <property type="entry name" value="CHROMOSOME 7, WHOLE GENOME SHOTGUN SEQUENCE"/>
    <property type="match status" value="1"/>
</dbReference>
<feature type="region of interest" description="Disordered" evidence="1">
    <location>
        <begin position="229"/>
        <end position="290"/>
    </location>
</feature>
<dbReference type="STRING" id="90262.A0A1X2IUA7"/>
<feature type="compositionally biased region" description="Low complexity" evidence="1">
    <location>
        <begin position="628"/>
        <end position="644"/>
    </location>
</feature>
<keyword evidence="4" id="KW-1185">Reference proteome</keyword>
<feature type="compositionally biased region" description="Basic and acidic residues" evidence="1">
    <location>
        <begin position="478"/>
        <end position="489"/>
    </location>
</feature>
<dbReference type="AlphaFoldDB" id="A0A1X2IUA7"/>
<organism evidence="3 4">
    <name type="scientific">Absidia repens</name>
    <dbReference type="NCBI Taxonomy" id="90262"/>
    <lineage>
        <taxon>Eukaryota</taxon>
        <taxon>Fungi</taxon>
        <taxon>Fungi incertae sedis</taxon>
        <taxon>Mucoromycota</taxon>
        <taxon>Mucoromycotina</taxon>
        <taxon>Mucoromycetes</taxon>
        <taxon>Mucorales</taxon>
        <taxon>Cunninghamellaceae</taxon>
        <taxon>Absidia</taxon>
    </lineage>
</organism>
<dbReference type="PANTHER" id="PTHR38116:SF9">
    <property type="entry name" value="BZIP DOMAIN-CONTAINING PROTEIN"/>
    <property type="match status" value="1"/>
</dbReference>
<dbReference type="Gene3D" id="1.20.5.170">
    <property type="match status" value="1"/>
</dbReference>
<feature type="compositionally biased region" description="Low complexity" evidence="1">
    <location>
        <begin position="257"/>
        <end position="267"/>
    </location>
</feature>
<feature type="compositionally biased region" description="Acidic residues" evidence="1">
    <location>
        <begin position="1"/>
        <end position="16"/>
    </location>
</feature>
<feature type="domain" description="BZIP" evidence="2">
    <location>
        <begin position="55"/>
        <end position="103"/>
    </location>
</feature>
<feature type="region of interest" description="Disordered" evidence="1">
    <location>
        <begin position="552"/>
        <end position="644"/>
    </location>
</feature>
<dbReference type="GO" id="GO:0003700">
    <property type="term" value="F:DNA-binding transcription factor activity"/>
    <property type="evidence" value="ECO:0007669"/>
    <property type="project" value="InterPro"/>
</dbReference>
<dbReference type="CDD" id="cd14688">
    <property type="entry name" value="bZIP_YAP"/>
    <property type="match status" value="1"/>
</dbReference>
<sequence length="701" mass="78794">MSDIDMDMEMEMDMDDIPTSPSHSVDPHEQQPQDQPVKIRKKPGRKPNPASPALRKAQNRAAQRAFRERKERHMRELEVAIKQIREQRDKLYLENEQLKADAEINKSENWYLKGIVLTLQLVCYQHNLAIPQHGPFVNDQALSVMAQSTPEPIAAYLNVNANSKLPAPTQLSGYRHSIKQRDRYLSSGSIVVTKDDVCQQQFPALQPMSHPLQQYQQPQPQQTEIAFAPQSLSPPSDSHNNPTFNNNVHPLHTGNTSSSLSATSVSSPPYQDKHKTNERFSPEKGDDDHLAMPSLSPMEQPMLDHVMSIPRPPQNEPITSNLAAIQTLRLRLRLQSACARMDSVPFSIQPSILQLTIPHDPRIDLIPTPHMRDRMILFREQFDLDDCFKCLLSASVFHGGDPAIAANWQLPKVFFEKYWFLTIDYTLRRTTNRWRRLQGLNELENDFAKGDDDVIISTATAAENQKSEMEKDNDEDVDLTKRQKQDDKTTSWASDPTTLSSEDSAALAGLPALETQQSKQPPNTAVLPNTLESGFGIADLSSYLGVEFSKLEQMQQQQKQHDGGRFNRQAHPIPPDMSTSPLQHPPDLHKHHDNDSFEPVRLTNGYLLPQKSKNSTMNTPAPNIVSNSTVTSSPPHPSSLPTSAATATTLGNTLMPSESLPDKPSSLQHIQDPWEKMLLDSNHSGYDMLVNSFLHSDPHTS</sequence>
<evidence type="ECO:0000313" key="3">
    <source>
        <dbReference type="EMBL" id="ORZ22385.1"/>
    </source>
</evidence>
<accession>A0A1X2IUA7</accession>
<feature type="compositionally biased region" description="Basic and acidic residues" evidence="1">
    <location>
        <begin position="271"/>
        <end position="290"/>
    </location>
</feature>
<feature type="region of interest" description="Disordered" evidence="1">
    <location>
        <begin position="1"/>
        <end position="71"/>
    </location>
</feature>
<proteinExistence type="predicted"/>
<dbReference type="InterPro" id="IPR046347">
    <property type="entry name" value="bZIP_sf"/>
</dbReference>
<dbReference type="EMBL" id="MCGE01000004">
    <property type="protein sequence ID" value="ORZ22385.1"/>
    <property type="molecule type" value="Genomic_DNA"/>
</dbReference>
<feature type="compositionally biased region" description="Polar residues" evidence="1">
    <location>
        <begin position="230"/>
        <end position="256"/>
    </location>
</feature>
<evidence type="ECO:0000256" key="1">
    <source>
        <dbReference type="SAM" id="MobiDB-lite"/>
    </source>
</evidence>
<feature type="compositionally biased region" description="Basic and acidic residues" evidence="1">
    <location>
        <begin position="586"/>
        <end position="595"/>
    </location>
</feature>
<dbReference type="OrthoDB" id="2593073at2759"/>
<name>A0A1X2IUA7_9FUNG</name>
<dbReference type="PROSITE" id="PS50217">
    <property type="entry name" value="BZIP"/>
    <property type="match status" value="1"/>
</dbReference>
<gene>
    <name evidence="3" type="ORF">BCR42DRAFT_447698</name>
</gene>
<feature type="compositionally biased region" description="Polar residues" evidence="1">
    <location>
        <begin position="611"/>
        <end position="627"/>
    </location>
</feature>
<feature type="region of interest" description="Disordered" evidence="1">
    <location>
        <begin position="464"/>
        <end position="503"/>
    </location>
</feature>